<evidence type="ECO:0000256" key="1">
    <source>
        <dbReference type="ARBA" id="ARBA00007484"/>
    </source>
</evidence>
<evidence type="ECO:0000256" key="6">
    <source>
        <dbReference type="ARBA" id="ARBA00022813"/>
    </source>
</evidence>
<sequence length="558" mass="65008">MKLENRQNRIVKSKHLGYGLLRGSEGTGKTTTAIYRGIYLKNQYCMYDKDRVLILSKNEENLNYIKDIYSDAEKTGVQYITLFSHIEDKLYFSTIYKIINKYFGEYIVNNNLQCKIASEKEERVIIEECINDIKNEYKDLKYIDIKYSKFFLEEIQWMKDCMYYDLDEYKNADRIGRKTKKGEGPQRIIKNSKTREAVFKIMLLYNKRLKNKDLLDYSDVVSIALKEASNHKENKFNHIIVDEAQNFTKLELKFIEALGRKNIYSSILFVADKEKSSNPKGWITKGRKLNNLELGFEFKRFNLNSRIYSTVNGKVINSIEGKVSNNFKDNVENHEYVDKLNIKSSDGFIRNSHDFKAKNTNMENNNLENEILDKSSETQNQWHKDKVNYDMAKFEYIDIKHRRSYDFLKDLSGSEEIIIEDQGNKQEYKYDELAKIPVFNDIAAGEPILMNPSIEGEFNIPKHWVRRSNECFILKVKGDSMIGANIEDGDHVIIKRQQMAENRDIVAVNLDGSATLKRLLIKKSRAILMPENKKFKPIEVPEEGASIIGVAVGIIKAK</sequence>
<evidence type="ECO:0000256" key="10">
    <source>
        <dbReference type="PROSITE-ProRule" id="PRU00560"/>
    </source>
</evidence>
<keyword evidence="3" id="KW-0227">DNA damage</keyword>
<dbReference type="GO" id="GO:0009432">
    <property type="term" value="P:SOS response"/>
    <property type="evidence" value="ECO:0007669"/>
    <property type="project" value="UniProtKB-KW"/>
</dbReference>
<comment type="similarity">
    <text evidence="1 11">Belongs to the peptidase S24 family.</text>
</comment>
<dbReference type="PANTHER" id="PTHR33516:SF2">
    <property type="entry name" value="LEXA REPRESSOR-RELATED"/>
    <property type="match status" value="1"/>
</dbReference>
<dbReference type="Gene3D" id="2.10.109.10">
    <property type="entry name" value="Umud Fragment, subunit A"/>
    <property type="match status" value="1"/>
</dbReference>
<dbReference type="InterPro" id="IPR015927">
    <property type="entry name" value="Peptidase_S24_S26A/B/C"/>
</dbReference>
<dbReference type="SUPFAM" id="SSF52540">
    <property type="entry name" value="P-loop containing nucleoside triphosphate hydrolases"/>
    <property type="match status" value="1"/>
</dbReference>
<keyword evidence="7 10" id="KW-0067">ATP-binding</keyword>
<dbReference type="EMBL" id="SGJP01000067">
    <property type="protein sequence ID" value="NFA62223.1"/>
    <property type="molecule type" value="Genomic_DNA"/>
</dbReference>
<evidence type="ECO:0000256" key="8">
    <source>
        <dbReference type="ARBA" id="ARBA00023204"/>
    </source>
</evidence>
<dbReference type="GO" id="GO:0006355">
    <property type="term" value="P:regulation of DNA-templated transcription"/>
    <property type="evidence" value="ECO:0007669"/>
    <property type="project" value="InterPro"/>
</dbReference>
<keyword evidence="4 10" id="KW-0378">Hydrolase</keyword>
<evidence type="ECO:0000256" key="2">
    <source>
        <dbReference type="ARBA" id="ARBA00022741"/>
    </source>
</evidence>
<evidence type="ECO:0000313" key="13">
    <source>
        <dbReference type="EMBL" id="NFA62223.1"/>
    </source>
</evidence>
<evidence type="ECO:0000313" key="14">
    <source>
        <dbReference type="Proteomes" id="UP000473089"/>
    </source>
</evidence>
<keyword evidence="6 11" id="KW-0068">Autocatalytic cleavage</keyword>
<dbReference type="CDD" id="cd06529">
    <property type="entry name" value="S24_LexA-like"/>
    <property type="match status" value="1"/>
</dbReference>
<dbReference type="GO" id="GO:0005524">
    <property type="term" value="F:ATP binding"/>
    <property type="evidence" value="ECO:0007669"/>
    <property type="project" value="UniProtKB-UniRule"/>
</dbReference>
<reference evidence="13 14" key="1">
    <citation type="submission" date="2019-02" db="EMBL/GenBank/DDBJ databases">
        <title>Genome sequencing of Clostridium botulinum clinical isolates.</title>
        <authorList>
            <person name="Brunt J."/>
            <person name="Van Vliet A.H.M."/>
            <person name="Stringer S.C."/>
            <person name="Grant K.A."/>
            <person name="Carter A.C."/>
            <person name="Peck M.W."/>
        </authorList>
    </citation>
    <scope>NUCLEOTIDE SEQUENCE [LARGE SCALE GENOMIC DNA]</scope>
    <source>
        <strain evidence="13 14">R1125/03</strain>
    </source>
</reference>
<organism evidence="13 14">
    <name type="scientific">Clostridium botulinum</name>
    <dbReference type="NCBI Taxonomy" id="1491"/>
    <lineage>
        <taxon>Bacteria</taxon>
        <taxon>Bacillati</taxon>
        <taxon>Bacillota</taxon>
        <taxon>Clostridia</taxon>
        <taxon>Eubacteriales</taxon>
        <taxon>Clostridiaceae</taxon>
        <taxon>Clostridium</taxon>
    </lineage>
</organism>
<dbReference type="Proteomes" id="UP000473089">
    <property type="component" value="Unassembled WGS sequence"/>
</dbReference>
<dbReference type="AlphaFoldDB" id="A0A6M0T4B2"/>
<dbReference type="InterPro" id="IPR036286">
    <property type="entry name" value="LexA/Signal_pep-like_sf"/>
</dbReference>
<dbReference type="GO" id="GO:0004386">
    <property type="term" value="F:helicase activity"/>
    <property type="evidence" value="ECO:0007669"/>
    <property type="project" value="UniProtKB-UniRule"/>
</dbReference>
<dbReference type="GO" id="GO:0016787">
    <property type="term" value="F:hydrolase activity"/>
    <property type="evidence" value="ECO:0007669"/>
    <property type="project" value="UniProtKB-UniRule"/>
</dbReference>
<feature type="binding site" evidence="10">
    <location>
        <begin position="23"/>
        <end position="30"/>
    </location>
    <ligand>
        <name>ATP</name>
        <dbReference type="ChEBI" id="CHEBI:30616"/>
    </ligand>
</feature>
<evidence type="ECO:0000256" key="5">
    <source>
        <dbReference type="ARBA" id="ARBA00022806"/>
    </source>
</evidence>
<evidence type="ECO:0000256" key="11">
    <source>
        <dbReference type="RuleBase" id="RU003991"/>
    </source>
</evidence>
<dbReference type="InterPro" id="IPR027417">
    <property type="entry name" value="P-loop_NTPase"/>
</dbReference>
<dbReference type="InterPro" id="IPR014016">
    <property type="entry name" value="UvrD-like_ATP-bd"/>
</dbReference>
<dbReference type="InterPro" id="IPR039418">
    <property type="entry name" value="LexA-like"/>
</dbReference>
<gene>
    <name evidence="13" type="ORF">EXM42_18080</name>
</gene>
<comment type="caution">
    <text evidence="13">The sequence shown here is derived from an EMBL/GenBank/DDBJ whole genome shotgun (WGS) entry which is preliminary data.</text>
</comment>
<dbReference type="InterPro" id="IPR050077">
    <property type="entry name" value="LexA_repressor"/>
</dbReference>
<accession>A0A6M0T4B2</accession>
<dbReference type="Gene3D" id="3.40.50.300">
    <property type="entry name" value="P-loop containing nucleotide triphosphate hydrolases"/>
    <property type="match status" value="2"/>
</dbReference>
<keyword evidence="9" id="KW-0742">SOS response</keyword>
<evidence type="ECO:0000256" key="4">
    <source>
        <dbReference type="ARBA" id="ARBA00022801"/>
    </source>
</evidence>
<proteinExistence type="inferred from homology"/>
<protein>
    <submittedName>
        <fullName evidence="13">LexA family transcriptional regulator</fullName>
    </submittedName>
</protein>
<keyword evidence="8" id="KW-0234">DNA repair</keyword>
<evidence type="ECO:0000256" key="3">
    <source>
        <dbReference type="ARBA" id="ARBA00022763"/>
    </source>
</evidence>
<dbReference type="Pfam" id="PF00717">
    <property type="entry name" value="Peptidase_S24"/>
    <property type="match status" value="1"/>
</dbReference>
<dbReference type="PROSITE" id="PS51198">
    <property type="entry name" value="UVRD_HELICASE_ATP_BIND"/>
    <property type="match status" value="1"/>
</dbReference>
<name>A0A6M0T4B2_CLOBO</name>
<feature type="domain" description="UvrD-like helicase ATP-binding" evidence="12">
    <location>
        <begin position="2"/>
        <end position="310"/>
    </location>
</feature>
<dbReference type="SUPFAM" id="SSF51306">
    <property type="entry name" value="LexA/Signal peptidase"/>
    <property type="match status" value="1"/>
</dbReference>
<evidence type="ECO:0000256" key="9">
    <source>
        <dbReference type="ARBA" id="ARBA00023236"/>
    </source>
</evidence>
<keyword evidence="5 10" id="KW-0347">Helicase</keyword>
<evidence type="ECO:0000256" key="7">
    <source>
        <dbReference type="ARBA" id="ARBA00022840"/>
    </source>
</evidence>
<dbReference type="GO" id="GO:0006281">
    <property type="term" value="P:DNA repair"/>
    <property type="evidence" value="ECO:0007669"/>
    <property type="project" value="UniProtKB-KW"/>
</dbReference>
<keyword evidence="2 10" id="KW-0547">Nucleotide-binding</keyword>
<dbReference type="PRINTS" id="PR00726">
    <property type="entry name" value="LEXASERPTASE"/>
</dbReference>
<evidence type="ECO:0000259" key="12">
    <source>
        <dbReference type="PROSITE" id="PS51198"/>
    </source>
</evidence>
<dbReference type="InterPro" id="IPR006197">
    <property type="entry name" value="Peptidase_S24_LexA"/>
</dbReference>
<dbReference type="GO" id="GO:0003677">
    <property type="term" value="F:DNA binding"/>
    <property type="evidence" value="ECO:0007669"/>
    <property type="project" value="InterPro"/>
</dbReference>
<dbReference type="PANTHER" id="PTHR33516">
    <property type="entry name" value="LEXA REPRESSOR"/>
    <property type="match status" value="1"/>
</dbReference>
<dbReference type="Pfam" id="PF00580">
    <property type="entry name" value="UvrD-helicase"/>
    <property type="match status" value="1"/>
</dbReference>